<dbReference type="InterPro" id="IPR017946">
    <property type="entry name" value="PLC-like_Pdiesterase_TIM-brl"/>
</dbReference>
<protein>
    <submittedName>
        <fullName evidence="3">Glycerophosphodiester phosphodiesterase</fullName>
    </submittedName>
</protein>
<keyword evidence="1" id="KW-0472">Membrane</keyword>
<dbReference type="SUPFAM" id="SSF51695">
    <property type="entry name" value="PLC-like phosphodiesterases"/>
    <property type="match status" value="1"/>
</dbReference>
<name>A0A6I2M5H9_9BACI</name>
<keyword evidence="1" id="KW-1133">Transmembrane helix</keyword>
<dbReference type="PANTHER" id="PTHR46211">
    <property type="entry name" value="GLYCEROPHOSPHORYL DIESTER PHOSPHODIESTERASE"/>
    <property type="match status" value="1"/>
</dbReference>
<feature type="transmembrane region" description="Helical" evidence="1">
    <location>
        <begin position="9"/>
        <end position="30"/>
    </location>
</feature>
<feature type="domain" description="GP-PDE" evidence="2">
    <location>
        <begin position="43"/>
        <end position="284"/>
    </location>
</feature>
<proteinExistence type="predicted"/>
<dbReference type="GO" id="GO:0008081">
    <property type="term" value="F:phosphoric diester hydrolase activity"/>
    <property type="evidence" value="ECO:0007669"/>
    <property type="project" value="InterPro"/>
</dbReference>
<reference evidence="3 4" key="1">
    <citation type="submission" date="2019-11" db="EMBL/GenBank/DDBJ databases">
        <title>Bacillus idriensis genome.</title>
        <authorList>
            <person name="Konopka E.N."/>
            <person name="Newman J.D."/>
        </authorList>
    </citation>
    <scope>NUCLEOTIDE SEQUENCE [LARGE SCALE GENOMIC DNA]</scope>
    <source>
        <strain evidence="3 4">DSM 19097</strain>
    </source>
</reference>
<dbReference type="InterPro" id="IPR030395">
    <property type="entry name" value="GP_PDE_dom"/>
</dbReference>
<dbReference type="RefSeq" id="WP_070876988.1">
    <property type="nucleotide sequence ID" value="NZ_CAJGAA010000001.1"/>
</dbReference>
<keyword evidence="1" id="KW-0812">Transmembrane</keyword>
<gene>
    <name evidence="3" type="ORF">GJU41_04335</name>
</gene>
<dbReference type="Pfam" id="PF03009">
    <property type="entry name" value="GDPD"/>
    <property type="match status" value="1"/>
</dbReference>
<dbReference type="PROSITE" id="PS51704">
    <property type="entry name" value="GP_PDE"/>
    <property type="match status" value="1"/>
</dbReference>
<dbReference type="Proteomes" id="UP000441585">
    <property type="component" value="Unassembled WGS sequence"/>
</dbReference>
<sequence length="285" mass="32146">MKRQADGRCIFIETIIIVIVICMLTAVLFLKKAASQKGAARSMLTVAHRGASGYAPENTIASYDKAIEMKADFIEIDLQVSKDGRLMVIHDDSVERTTNGKGNVRDLTFNELRKLDAGSWFHGSFAGQKIPTFDEVLDRYSEKCGLLIELKSPALYPGIEQKVYDVLASRGLIENRQTNVIVQSFDTNSMKRFHEIAPTIPIGVLVKFTPKGISNTQLEEFKTYANYVNPNRRLVTKKLIARIHEHDMKIIPYTIRDRKTAKAFMLLDLDGITTDFPDYIKAQKA</sequence>
<dbReference type="EMBL" id="WKKF01000001">
    <property type="protein sequence ID" value="MRX53189.1"/>
    <property type="molecule type" value="Genomic_DNA"/>
</dbReference>
<dbReference type="Gene3D" id="3.20.20.190">
    <property type="entry name" value="Phosphatidylinositol (PI) phosphodiesterase"/>
    <property type="match status" value="1"/>
</dbReference>
<evidence type="ECO:0000256" key="1">
    <source>
        <dbReference type="SAM" id="Phobius"/>
    </source>
</evidence>
<evidence type="ECO:0000313" key="3">
    <source>
        <dbReference type="EMBL" id="MRX53189.1"/>
    </source>
</evidence>
<evidence type="ECO:0000259" key="2">
    <source>
        <dbReference type="PROSITE" id="PS51704"/>
    </source>
</evidence>
<organism evidence="3 4">
    <name type="scientific">Metabacillus idriensis</name>
    <dbReference type="NCBI Taxonomy" id="324768"/>
    <lineage>
        <taxon>Bacteria</taxon>
        <taxon>Bacillati</taxon>
        <taxon>Bacillota</taxon>
        <taxon>Bacilli</taxon>
        <taxon>Bacillales</taxon>
        <taxon>Bacillaceae</taxon>
        <taxon>Metabacillus</taxon>
    </lineage>
</organism>
<dbReference type="PANTHER" id="PTHR46211:SF1">
    <property type="entry name" value="GLYCEROPHOSPHODIESTER PHOSPHODIESTERASE, CYTOPLASMIC"/>
    <property type="match status" value="1"/>
</dbReference>
<keyword evidence="4" id="KW-1185">Reference proteome</keyword>
<dbReference type="AlphaFoldDB" id="A0A6I2M5H9"/>
<comment type="caution">
    <text evidence="3">The sequence shown here is derived from an EMBL/GenBank/DDBJ whole genome shotgun (WGS) entry which is preliminary data.</text>
</comment>
<accession>A0A6I2M5H9</accession>
<dbReference type="GO" id="GO:0006629">
    <property type="term" value="P:lipid metabolic process"/>
    <property type="evidence" value="ECO:0007669"/>
    <property type="project" value="InterPro"/>
</dbReference>
<evidence type="ECO:0000313" key="4">
    <source>
        <dbReference type="Proteomes" id="UP000441585"/>
    </source>
</evidence>